<dbReference type="EC" id="3.1.2.6" evidence="2"/>
<sequence length="246" mass="27877">MSTTNTLNDWFATPPGKYLLECEQALFDHSVTDIFGFNALQLGLAEHNFLRASRMPLRAVVGNEAGVQVRLDMDELPFGCSSLDLVLLPHVLEFNAHPHQILREVERVLRPEGNVIISGFNPRSLWGARRVLGSQTNFPWRGDFIALSRLKDWLALLGFEVVTGRFACYAPPLTNPNWLNRFNFMEPAGDRWWAVWGGVYFLQAIKHVPGMNLIKPKWNEGLVGKLLPATPKLNREISQCKKTEPE</sequence>
<keyword evidence="2" id="KW-0378">Hydrolase</keyword>
<dbReference type="SUPFAM" id="SSF53335">
    <property type="entry name" value="S-adenosyl-L-methionine-dependent methyltransferases"/>
    <property type="match status" value="1"/>
</dbReference>
<dbReference type="GO" id="GO:0008168">
    <property type="term" value="F:methyltransferase activity"/>
    <property type="evidence" value="ECO:0007669"/>
    <property type="project" value="UniProtKB-KW"/>
</dbReference>
<keyword evidence="2" id="KW-0489">Methyltransferase</keyword>
<evidence type="ECO:0000259" key="1">
    <source>
        <dbReference type="Pfam" id="PF08241"/>
    </source>
</evidence>
<accession>A0ABM8YXE7</accession>
<protein>
    <submittedName>
        <fullName evidence="2">SAM-dependent methyltransferase</fullName>
        <ecNumber evidence="2">2.1.1.-</ecNumber>
        <ecNumber evidence="2">3.1.2.6</ecNumber>
    </submittedName>
</protein>
<evidence type="ECO:0000313" key="3">
    <source>
        <dbReference type="Proteomes" id="UP000839052"/>
    </source>
</evidence>
<reference evidence="2 3" key="1">
    <citation type="submission" date="2021-10" db="EMBL/GenBank/DDBJ databases">
        <authorList>
            <person name="Koch H."/>
        </authorList>
    </citation>
    <scope>NUCLEOTIDE SEQUENCE [LARGE SCALE GENOMIC DNA]</scope>
    <source>
        <strain evidence="2">6680</strain>
    </source>
</reference>
<organism evidence="2 3">
    <name type="scientific">Candidatus Nitrotoga arctica</name>
    <dbReference type="NCBI Taxonomy" id="453162"/>
    <lineage>
        <taxon>Bacteria</taxon>
        <taxon>Pseudomonadati</taxon>
        <taxon>Pseudomonadota</taxon>
        <taxon>Betaproteobacteria</taxon>
        <taxon>Nitrosomonadales</taxon>
        <taxon>Gallionellaceae</taxon>
        <taxon>Candidatus Nitrotoga</taxon>
    </lineage>
</organism>
<feature type="domain" description="Methyltransferase type 11" evidence="1">
    <location>
        <begin position="69"/>
        <end position="117"/>
    </location>
</feature>
<evidence type="ECO:0000313" key="2">
    <source>
        <dbReference type="EMBL" id="CAG9932206.1"/>
    </source>
</evidence>
<dbReference type="InterPro" id="IPR029063">
    <property type="entry name" value="SAM-dependent_MTases_sf"/>
</dbReference>
<dbReference type="Gene3D" id="3.40.50.150">
    <property type="entry name" value="Vaccinia Virus protein VP39"/>
    <property type="match status" value="1"/>
</dbReference>
<dbReference type="InterPro" id="IPR013216">
    <property type="entry name" value="Methyltransf_11"/>
</dbReference>
<dbReference type="Proteomes" id="UP000839052">
    <property type="component" value="Chromosome"/>
</dbReference>
<dbReference type="GO" id="GO:0032259">
    <property type="term" value="P:methylation"/>
    <property type="evidence" value="ECO:0007669"/>
    <property type="project" value="UniProtKB-KW"/>
</dbReference>
<dbReference type="Pfam" id="PF08241">
    <property type="entry name" value="Methyltransf_11"/>
    <property type="match status" value="1"/>
</dbReference>
<keyword evidence="2" id="KW-0808">Transferase</keyword>
<name>A0ABM8YXE7_9PROT</name>
<dbReference type="EMBL" id="OU912926">
    <property type="protein sequence ID" value="CAG9932206.1"/>
    <property type="molecule type" value="Genomic_DNA"/>
</dbReference>
<gene>
    <name evidence="2" type="ORF">NTG6680_0953</name>
</gene>
<keyword evidence="3" id="KW-1185">Reference proteome</keyword>
<dbReference type="GO" id="GO:0004416">
    <property type="term" value="F:hydroxyacylglutathione hydrolase activity"/>
    <property type="evidence" value="ECO:0007669"/>
    <property type="project" value="UniProtKB-EC"/>
</dbReference>
<proteinExistence type="predicted"/>
<dbReference type="EC" id="2.1.1.-" evidence="2"/>
<dbReference type="RefSeq" id="WP_239796176.1">
    <property type="nucleotide sequence ID" value="NZ_OU912926.1"/>
</dbReference>